<evidence type="ECO:0000256" key="4">
    <source>
        <dbReference type="ARBA" id="ARBA00022729"/>
    </source>
</evidence>
<dbReference type="Proteomes" id="UP001064971">
    <property type="component" value="Plasmid pDAETH-2"/>
</dbReference>
<organism evidence="5 6">
    <name type="scientific">Deinococcus aetherius</name>
    <dbReference type="NCBI Taxonomy" id="200252"/>
    <lineage>
        <taxon>Bacteria</taxon>
        <taxon>Thermotogati</taxon>
        <taxon>Deinococcota</taxon>
        <taxon>Deinococci</taxon>
        <taxon>Deinococcales</taxon>
        <taxon>Deinococcaceae</taxon>
        <taxon>Deinococcus</taxon>
    </lineage>
</organism>
<dbReference type="PANTHER" id="PTHR43649">
    <property type="entry name" value="ARABINOSE-BINDING PROTEIN-RELATED"/>
    <property type="match status" value="1"/>
</dbReference>
<reference evidence="5" key="1">
    <citation type="submission" date="2022-07" db="EMBL/GenBank/DDBJ databases">
        <title>Complete Genome Sequence of the Radioresistant Bacterium Deinococcus aetherius ST0316, Isolated from the Air Dust collected in Lower Stratosphere above Japan.</title>
        <authorList>
            <person name="Satoh K."/>
            <person name="Hagiwara K."/>
            <person name="Katsumata K."/>
            <person name="Kubo A."/>
            <person name="Yokobori S."/>
            <person name="Yamagishi A."/>
            <person name="Oono Y."/>
            <person name="Narumi I."/>
        </authorList>
    </citation>
    <scope>NUCLEOTIDE SEQUENCE</scope>
    <source>
        <strain evidence="5">ST0316</strain>
        <plasmid evidence="5">pDAETH-2</plasmid>
    </source>
</reference>
<dbReference type="PANTHER" id="PTHR43649:SF31">
    <property type="entry name" value="SN-GLYCEROL-3-PHOSPHATE-BINDING PERIPLASMIC PROTEIN UGPB"/>
    <property type="match status" value="1"/>
</dbReference>
<dbReference type="InterPro" id="IPR006059">
    <property type="entry name" value="SBP"/>
</dbReference>
<comment type="similarity">
    <text evidence="2">Belongs to the bacterial solute-binding protein 1 family.</text>
</comment>
<keyword evidence="5" id="KW-0614">Plasmid</keyword>
<dbReference type="SUPFAM" id="SSF53850">
    <property type="entry name" value="Periplasmic binding protein-like II"/>
    <property type="match status" value="1"/>
</dbReference>
<protein>
    <submittedName>
        <fullName evidence="5">ABC transporter substrate-binding protein</fullName>
    </submittedName>
</protein>
<evidence type="ECO:0000313" key="5">
    <source>
        <dbReference type="EMBL" id="BDP44439.1"/>
    </source>
</evidence>
<dbReference type="EMBL" id="AP026562">
    <property type="protein sequence ID" value="BDP44439.1"/>
    <property type="molecule type" value="Genomic_DNA"/>
</dbReference>
<dbReference type="Pfam" id="PF13416">
    <property type="entry name" value="SBP_bac_8"/>
    <property type="match status" value="1"/>
</dbReference>
<name>A0ABM8AL47_9DEIO</name>
<dbReference type="InterPro" id="IPR050490">
    <property type="entry name" value="Bact_solute-bd_prot1"/>
</dbReference>
<comment type="subcellular location">
    <subcellularLocation>
        <location evidence="1">Cell envelope</location>
    </subcellularLocation>
</comment>
<evidence type="ECO:0000313" key="6">
    <source>
        <dbReference type="Proteomes" id="UP001064971"/>
    </source>
</evidence>
<keyword evidence="3" id="KW-0813">Transport</keyword>
<accession>A0ABM8AL47</accession>
<evidence type="ECO:0000256" key="2">
    <source>
        <dbReference type="ARBA" id="ARBA00008520"/>
    </source>
</evidence>
<evidence type="ECO:0000256" key="1">
    <source>
        <dbReference type="ARBA" id="ARBA00004196"/>
    </source>
</evidence>
<sequence>MKKLTLTLALLGTASAQTVTVDFWHSFGDAKRAGWIQARADEYNKTHPNVKVVPAYKGGYNDSLQATILAARQGKPPALVQIFEVGSQLALDSGVFQPVSGIKAVDFSDYIKPVINYYTIGGKVNSLPFNSSSPVLYFNKNLMRKAGLDVTRPPATFGELLQACEKIKAANLDAKCLSAALYGWFVEQWMSEQGAQLVNNGNGRQGRATESNLDSPAARNIFQFMKDVNDKGYYTYTGKLADTDGGNAIFSNQKAVFNINSTADIGNVSDSAKKAGFQLGIGVLPIPDGVKRNGVVIGGASLWIAKNIPRPQAEAALDFALYMTNTANMADWHKLTGYYPVRNSSIALLRKQGWFKQTPLQLVAFNQLLRTTPNVASAGALNGTAIQTRKIVEEGLQKVLGGTGVDAAMKDTKARVDAALREYNSNFR</sequence>
<dbReference type="RefSeq" id="WP_264778273.1">
    <property type="nucleotide sequence ID" value="NZ_AP026562.1"/>
</dbReference>
<dbReference type="Gene3D" id="3.40.190.10">
    <property type="entry name" value="Periplasmic binding protein-like II"/>
    <property type="match status" value="2"/>
</dbReference>
<proteinExistence type="inferred from homology"/>
<keyword evidence="6" id="KW-1185">Reference proteome</keyword>
<keyword evidence="4" id="KW-0732">Signal</keyword>
<gene>
    <name evidence="5" type="ORF">DAETH_44080</name>
</gene>
<geneLocation type="plasmid" evidence="5 6">
    <name>pDAETH-2</name>
</geneLocation>
<dbReference type="CDD" id="cd14748">
    <property type="entry name" value="PBP2_UgpB"/>
    <property type="match status" value="1"/>
</dbReference>
<evidence type="ECO:0000256" key="3">
    <source>
        <dbReference type="ARBA" id="ARBA00022448"/>
    </source>
</evidence>